<dbReference type="InterPro" id="IPR042529">
    <property type="entry name" value="IF_2B-like_C"/>
</dbReference>
<evidence type="ECO:0000256" key="2">
    <source>
        <dbReference type="ARBA" id="ARBA00007251"/>
    </source>
</evidence>
<dbReference type="PANTHER" id="PTHR10233">
    <property type="entry name" value="TRANSLATION INITIATION FACTOR EIF-2B"/>
    <property type="match status" value="1"/>
</dbReference>
<protein>
    <recommendedName>
        <fullName evidence="7">Translation initiation factor eIF2B subunit delta</fullName>
    </recommendedName>
    <alternativeName>
        <fullName evidence="8">eIF2B GDP-GTP exchange factor subunit delta</fullName>
    </alternativeName>
</protein>
<dbReference type="FunFam" id="3.40.50.10470:FF:000002">
    <property type="entry name" value="Probable translation initiation factor eIF-2B subunit delta"/>
    <property type="match status" value="1"/>
</dbReference>
<evidence type="ECO:0000256" key="7">
    <source>
        <dbReference type="ARBA" id="ARBA00044147"/>
    </source>
</evidence>
<dbReference type="EMBL" id="CAJPWZ010001775">
    <property type="protein sequence ID" value="CAG2223079.1"/>
    <property type="molecule type" value="Genomic_DNA"/>
</dbReference>
<evidence type="ECO:0000313" key="12">
    <source>
        <dbReference type="EMBL" id="CAG2223079.1"/>
    </source>
</evidence>
<evidence type="ECO:0000256" key="6">
    <source>
        <dbReference type="ARBA" id="ARBA00043898"/>
    </source>
</evidence>
<dbReference type="PANTHER" id="PTHR10233:SF14">
    <property type="entry name" value="TRANSLATION INITIATION FACTOR EIF-2B SUBUNIT DELTA"/>
    <property type="match status" value="1"/>
</dbReference>
<feature type="compositionally biased region" description="Basic and acidic residues" evidence="11">
    <location>
        <begin position="145"/>
        <end position="154"/>
    </location>
</feature>
<evidence type="ECO:0000256" key="5">
    <source>
        <dbReference type="ARBA" id="ARBA00022917"/>
    </source>
</evidence>
<keyword evidence="4" id="KW-0396">Initiation factor</keyword>
<comment type="caution">
    <text evidence="12">The sequence shown here is derived from an EMBL/GenBank/DDBJ whole genome shotgun (WGS) entry which is preliminary data.</text>
</comment>
<evidence type="ECO:0000256" key="1">
    <source>
        <dbReference type="ARBA" id="ARBA00004514"/>
    </source>
</evidence>
<comment type="function">
    <text evidence="6">Acts as a component of the translation initiation factor 2B (eIF2B) complex, which catalyzes the exchange of GDP for GTP on eukaryotic initiation factor 2 (eIF2) gamma subunit. Its guanine nucleotide exchange factor activity is repressed when bound to eIF2 complex phosphorylated on the alpha subunit, thereby limiting the amount of methionyl-initiator methionine tRNA available to the ribosome and consequently global translation is repressed.</text>
</comment>
<feature type="compositionally biased region" description="Polar residues" evidence="11">
    <location>
        <begin position="131"/>
        <end position="141"/>
    </location>
</feature>
<dbReference type="InterPro" id="IPR037171">
    <property type="entry name" value="NagB/RpiA_transferase-like"/>
</dbReference>
<feature type="compositionally biased region" description="Low complexity" evidence="11">
    <location>
        <begin position="84"/>
        <end position="95"/>
    </location>
</feature>
<feature type="region of interest" description="Disordered" evidence="11">
    <location>
        <begin position="1"/>
        <end position="154"/>
    </location>
</feature>
<evidence type="ECO:0000256" key="4">
    <source>
        <dbReference type="ARBA" id="ARBA00022540"/>
    </source>
</evidence>
<organism evidence="12 13">
    <name type="scientific">Mytilus edulis</name>
    <name type="common">Blue mussel</name>
    <dbReference type="NCBI Taxonomy" id="6550"/>
    <lineage>
        <taxon>Eukaryota</taxon>
        <taxon>Metazoa</taxon>
        <taxon>Spiralia</taxon>
        <taxon>Lophotrochozoa</taxon>
        <taxon>Mollusca</taxon>
        <taxon>Bivalvia</taxon>
        <taxon>Autobranchia</taxon>
        <taxon>Pteriomorphia</taxon>
        <taxon>Mytilida</taxon>
        <taxon>Mytiloidea</taxon>
        <taxon>Mytilidae</taxon>
        <taxon>Mytilinae</taxon>
        <taxon>Mytilus</taxon>
    </lineage>
</organism>
<sequence>MHVEIESCQTNWEHQVKIKGKIKGQHQEKERQKTKGGKGGNSAGDGKGQGQQKTADGNKSPRGKTEDKPTDVTNQTDPSKGQKPKGPQKAPNNGNQTDPNKPQKSKAELKAERRALQEQQRALKDQKKETGTSSKDTSSASVAKIEPKRVPDHLMADDVQAQKKMAKKLEKQKIPQRTKVQRQVRLFEHLHQYEREVSLTQSLSFRSCTIHPAIVRLGVQYAEGVICGSNARCLAMLVAFKQVIADYTTPAHKELSRDLEARIKPYISFLNQCRLMSVSMGNAIKYLKYNISCGTRDLSETEAKQNLIDSIDEYIKIKIILPAKAISTFVIEDKKIVDNDVIVVYACSSLVLRVLRTAHEHGIKFRVIVIDGRPRLEGKEMLRRLVRAGIKCSYMLINAVSYAMQEATKVFLGAHALLANGCVMSRVGSSQLALVAKSFNVSVLVCCETYKFCERGQTDSFVLNELGDPDDLVNIGNKAAYLSDWRDYNSLTLLNLVYDVTPPEFVSVVITELGLIPCTSVPVVLRMKQVETAET</sequence>
<dbReference type="GO" id="GO:0048513">
    <property type="term" value="P:animal organ development"/>
    <property type="evidence" value="ECO:0007669"/>
    <property type="project" value="UniProtKB-ARBA"/>
</dbReference>
<comment type="similarity">
    <text evidence="2 10">Belongs to the eIF-2B alpha/beta/delta subunits family.</text>
</comment>
<evidence type="ECO:0000256" key="3">
    <source>
        <dbReference type="ARBA" id="ARBA00022490"/>
    </source>
</evidence>
<dbReference type="OrthoDB" id="10254737at2759"/>
<keyword evidence="3" id="KW-0963">Cytoplasm</keyword>
<evidence type="ECO:0000313" key="13">
    <source>
        <dbReference type="Proteomes" id="UP000683360"/>
    </source>
</evidence>
<comment type="subunit">
    <text evidence="9">Component of the translation initiation factor 2B (eIF2B) complex which is a heterodecamer of two sets of five different subunits: alpha, beta, gamma, delta and epsilon. Subunits alpha, beta and delta comprise a regulatory subcomplex and subunits epsilon and gamma comprise a catalytic subcomplex. Within the complex, the hexameric regulatory complex resides at the center, with the two heterodimeric catalytic subcomplexes bound on opposite sides.</text>
</comment>
<evidence type="ECO:0000256" key="10">
    <source>
        <dbReference type="RuleBase" id="RU003814"/>
    </source>
</evidence>
<dbReference type="AlphaFoldDB" id="A0A8S3SQD3"/>
<comment type="subcellular location">
    <subcellularLocation>
        <location evidence="1">Cytoplasm</location>
        <location evidence="1">Cytosol</location>
    </subcellularLocation>
</comment>
<dbReference type="GO" id="GO:0007417">
    <property type="term" value="P:central nervous system development"/>
    <property type="evidence" value="ECO:0007669"/>
    <property type="project" value="UniProtKB-ARBA"/>
</dbReference>
<dbReference type="GO" id="GO:0003743">
    <property type="term" value="F:translation initiation factor activity"/>
    <property type="evidence" value="ECO:0007669"/>
    <property type="project" value="UniProtKB-KW"/>
</dbReference>
<dbReference type="GO" id="GO:0005829">
    <property type="term" value="C:cytosol"/>
    <property type="evidence" value="ECO:0007669"/>
    <property type="project" value="UniProtKB-SubCell"/>
</dbReference>
<accession>A0A8S3SQD3</accession>
<reference evidence="12" key="1">
    <citation type="submission" date="2021-03" db="EMBL/GenBank/DDBJ databases">
        <authorList>
            <person name="Bekaert M."/>
        </authorList>
    </citation>
    <scope>NUCLEOTIDE SEQUENCE</scope>
</reference>
<dbReference type="InterPro" id="IPR000649">
    <property type="entry name" value="IF-2B-related"/>
</dbReference>
<dbReference type="GO" id="GO:0140535">
    <property type="term" value="C:intracellular protein-containing complex"/>
    <property type="evidence" value="ECO:0007669"/>
    <property type="project" value="UniProtKB-ARBA"/>
</dbReference>
<dbReference type="Pfam" id="PF01008">
    <property type="entry name" value="IF-2B"/>
    <property type="match status" value="1"/>
</dbReference>
<dbReference type="Gene3D" id="3.40.50.10470">
    <property type="entry name" value="Translation initiation factor eif-2b, domain 2"/>
    <property type="match status" value="1"/>
</dbReference>
<dbReference type="Proteomes" id="UP000683360">
    <property type="component" value="Unassembled WGS sequence"/>
</dbReference>
<keyword evidence="13" id="KW-1185">Reference proteome</keyword>
<feature type="compositionally biased region" description="Basic and acidic residues" evidence="11">
    <location>
        <begin position="105"/>
        <end position="130"/>
    </location>
</feature>
<keyword evidence="5" id="KW-0648">Protein biosynthesis</keyword>
<dbReference type="SUPFAM" id="SSF100950">
    <property type="entry name" value="NagB/RpiA/CoA transferase-like"/>
    <property type="match status" value="1"/>
</dbReference>
<dbReference type="GO" id="GO:0005085">
    <property type="term" value="F:guanyl-nucleotide exchange factor activity"/>
    <property type="evidence" value="ECO:0007669"/>
    <property type="project" value="UniProtKB-ARBA"/>
</dbReference>
<gene>
    <name evidence="12" type="ORF">MEDL_36418</name>
</gene>
<feature type="compositionally biased region" description="Gly residues" evidence="11">
    <location>
        <begin position="37"/>
        <end position="49"/>
    </location>
</feature>
<evidence type="ECO:0000256" key="9">
    <source>
        <dbReference type="ARBA" id="ARBA00046432"/>
    </source>
</evidence>
<evidence type="ECO:0000256" key="11">
    <source>
        <dbReference type="SAM" id="MobiDB-lite"/>
    </source>
</evidence>
<proteinExistence type="inferred from homology"/>
<name>A0A8S3SQD3_MYTED</name>
<evidence type="ECO:0000256" key="8">
    <source>
        <dbReference type="ARBA" id="ARBA00044356"/>
    </source>
</evidence>